<dbReference type="STRING" id="4846.A0A367IPG4"/>
<comment type="caution">
    <text evidence="2">The sequence shown here is derived from an EMBL/GenBank/DDBJ whole genome shotgun (WGS) entry which is preliminary data.</text>
</comment>
<protein>
    <recommendedName>
        <fullName evidence="4">C2 domain-containing protein</fullName>
    </recommendedName>
</protein>
<gene>
    <name evidence="2" type="ORF">CU098_005557</name>
</gene>
<evidence type="ECO:0000256" key="1">
    <source>
        <dbReference type="SAM" id="MobiDB-lite"/>
    </source>
</evidence>
<dbReference type="Proteomes" id="UP000253551">
    <property type="component" value="Unassembled WGS sequence"/>
</dbReference>
<dbReference type="EMBL" id="PJQM01006509">
    <property type="protein sequence ID" value="RCH79552.1"/>
    <property type="molecule type" value="Genomic_DNA"/>
</dbReference>
<dbReference type="PANTHER" id="PTHR47052">
    <property type="entry name" value="CONSERVED SERINE PROLINE-RICH PROTEIN (AFU_ORTHOLOGUE AFUA_2G01790)"/>
    <property type="match status" value="1"/>
</dbReference>
<dbReference type="InterPro" id="IPR052981">
    <property type="entry name" value="Ingression_C2_domain"/>
</dbReference>
<dbReference type="InterPro" id="IPR035892">
    <property type="entry name" value="C2_domain_sf"/>
</dbReference>
<evidence type="ECO:0000313" key="3">
    <source>
        <dbReference type="Proteomes" id="UP000253551"/>
    </source>
</evidence>
<feature type="compositionally biased region" description="Pro residues" evidence="1">
    <location>
        <begin position="249"/>
        <end position="262"/>
    </location>
</feature>
<organism evidence="2 3">
    <name type="scientific">Rhizopus stolonifer</name>
    <name type="common">Rhizopus nigricans</name>
    <dbReference type="NCBI Taxonomy" id="4846"/>
    <lineage>
        <taxon>Eukaryota</taxon>
        <taxon>Fungi</taxon>
        <taxon>Fungi incertae sedis</taxon>
        <taxon>Mucoromycota</taxon>
        <taxon>Mucoromycotina</taxon>
        <taxon>Mucoromycetes</taxon>
        <taxon>Mucorales</taxon>
        <taxon>Mucorineae</taxon>
        <taxon>Rhizopodaceae</taxon>
        <taxon>Rhizopus</taxon>
    </lineage>
</organism>
<evidence type="ECO:0000313" key="2">
    <source>
        <dbReference type="EMBL" id="RCH79552.1"/>
    </source>
</evidence>
<proteinExistence type="predicted"/>
<reference evidence="2 3" key="1">
    <citation type="journal article" date="2018" name="G3 (Bethesda)">
        <title>Phylogenetic and Phylogenomic Definition of Rhizopus Species.</title>
        <authorList>
            <person name="Gryganskyi A.P."/>
            <person name="Golan J."/>
            <person name="Dolatabadi S."/>
            <person name="Mondo S."/>
            <person name="Robb S."/>
            <person name="Idnurm A."/>
            <person name="Muszewska A."/>
            <person name="Steczkiewicz K."/>
            <person name="Masonjones S."/>
            <person name="Liao H.L."/>
            <person name="Gajdeczka M.T."/>
            <person name="Anike F."/>
            <person name="Vuek A."/>
            <person name="Anishchenko I.M."/>
            <person name="Voigt K."/>
            <person name="de Hoog G.S."/>
            <person name="Smith M.E."/>
            <person name="Heitman J."/>
            <person name="Vilgalys R."/>
            <person name="Stajich J.E."/>
        </authorList>
    </citation>
    <scope>NUCLEOTIDE SEQUENCE [LARGE SCALE GENOMIC DNA]</scope>
    <source>
        <strain evidence="2 3">LSU 92-RS-03</strain>
    </source>
</reference>
<accession>A0A367IPG4</accession>
<keyword evidence="3" id="KW-1185">Reference proteome</keyword>
<feature type="region of interest" description="Disordered" evidence="1">
    <location>
        <begin position="249"/>
        <end position="288"/>
    </location>
</feature>
<dbReference type="PANTHER" id="PTHR47052:SF3">
    <property type="entry name" value="INGRESSION PROTEIN 1"/>
    <property type="match status" value="1"/>
</dbReference>
<evidence type="ECO:0008006" key="4">
    <source>
        <dbReference type="Google" id="ProtNLM"/>
    </source>
</evidence>
<feature type="region of interest" description="Disordered" evidence="1">
    <location>
        <begin position="90"/>
        <end position="162"/>
    </location>
</feature>
<feature type="compositionally biased region" description="Pro residues" evidence="1">
    <location>
        <begin position="119"/>
        <end position="128"/>
    </location>
</feature>
<sequence length="288" mass="32321">MKRTKADHGGGNYPVWDDQVNIPIGHGIYQMKVEIFDKDVGPMNLMAEEIVDLFKVIREKEHDGYFPMKYRGQPGGEIYLELTFYPTKHTTVRPQQPIRHQKYPNHSAPPSSFQQKPLPQRPVPPVPYKTPSDQRISQQLPRPPPPHSMTMQHSAPAFSNYPTSPVHLIAPSQSTPLPNQMYPNPSAYPPPSSMYPPPSSMYPPPNNIYPNHSAPLHIVTPSLSTMSRPYPQPNPLSPPLVSPPPNFLSAPFPVPRPMPGGYPPNNSSCPPGNPYQSPYTRPNFYPPY</sequence>
<dbReference type="Gene3D" id="2.60.40.150">
    <property type="entry name" value="C2 domain"/>
    <property type="match status" value="1"/>
</dbReference>
<dbReference type="OrthoDB" id="270970at2759"/>
<dbReference type="AlphaFoldDB" id="A0A367IPG4"/>
<name>A0A367IPG4_RHIST</name>
<dbReference type="SUPFAM" id="SSF49562">
    <property type="entry name" value="C2 domain (Calcium/lipid-binding domain, CaLB)"/>
    <property type="match status" value="1"/>
</dbReference>